<keyword evidence="3" id="KW-0067">ATP-binding</keyword>
<evidence type="ECO:0000259" key="1">
    <source>
        <dbReference type="Pfam" id="PF13173"/>
    </source>
</evidence>
<dbReference type="AlphaFoldDB" id="A0A411YI35"/>
<dbReference type="GO" id="GO:0005524">
    <property type="term" value="F:ATP binding"/>
    <property type="evidence" value="ECO:0007669"/>
    <property type="project" value="UniProtKB-KW"/>
</dbReference>
<evidence type="ECO:0000259" key="2">
    <source>
        <dbReference type="Pfam" id="PF13635"/>
    </source>
</evidence>
<dbReference type="PANTHER" id="PTHR43566:SF2">
    <property type="entry name" value="DUF4143 DOMAIN-CONTAINING PROTEIN"/>
    <property type="match status" value="1"/>
</dbReference>
<evidence type="ECO:0000313" key="3">
    <source>
        <dbReference type="EMBL" id="QBI20776.1"/>
    </source>
</evidence>
<dbReference type="EMBL" id="CP036402">
    <property type="protein sequence ID" value="QBI20776.1"/>
    <property type="molecule type" value="Genomic_DNA"/>
</dbReference>
<evidence type="ECO:0000313" key="4">
    <source>
        <dbReference type="Proteomes" id="UP000291469"/>
    </source>
</evidence>
<dbReference type="Pfam" id="PF13173">
    <property type="entry name" value="AAA_14"/>
    <property type="match status" value="1"/>
</dbReference>
<organism evidence="3 4">
    <name type="scientific">Egibacter rhizosphaerae</name>
    <dbReference type="NCBI Taxonomy" id="1670831"/>
    <lineage>
        <taxon>Bacteria</taxon>
        <taxon>Bacillati</taxon>
        <taxon>Actinomycetota</taxon>
        <taxon>Nitriliruptoria</taxon>
        <taxon>Egibacterales</taxon>
        <taxon>Egibacteraceae</taxon>
        <taxon>Egibacter</taxon>
    </lineage>
</organism>
<reference evidence="3 4" key="1">
    <citation type="submission" date="2019-01" db="EMBL/GenBank/DDBJ databases">
        <title>Egibacter rhizosphaerae EGI 80759T.</title>
        <authorList>
            <person name="Chen D.-D."/>
            <person name="Tian Y."/>
            <person name="Jiao J.-Y."/>
            <person name="Zhang X.-T."/>
            <person name="Zhang Y.-G."/>
            <person name="Zhang Y."/>
            <person name="Xiao M."/>
            <person name="Shu W.-S."/>
            <person name="Li W.-J."/>
        </authorList>
    </citation>
    <scope>NUCLEOTIDE SEQUENCE [LARGE SCALE GENOMIC DNA]</scope>
    <source>
        <strain evidence="3 4">EGI 80759</strain>
    </source>
</reference>
<dbReference type="Pfam" id="PF13635">
    <property type="entry name" value="DUF4143"/>
    <property type="match status" value="1"/>
</dbReference>
<dbReference type="PANTHER" id="PTHR43566">
    <property type="entry name" value="CONSERVED PROTEIN"/>
    <property type="match status" value="1"/>
</dbReference>
<dbReference type="InterPro" id="IPR041682">
    <property type="entry name" value="AAA_14"/>
</dbReference>
<name>A0A411YI35_9ACTN</name>
<feature type="domain" description="AAA" evidence="1">
    <location>
        <begin position="34"/>
        <end position="144"/>
    </location>
</feature>
<keyword evidence="3" id="KW-0547">Nucleotide-binding</keyword>
<gene>
    <name evidence="3" type="ORF">ER308_15190</name>
</gene>
<sequence length="429" mass="46838">MAVGWWRRHLGGPAWHTAHGSSADLQKRLTSAGAVVIEGPKACGKTETARRVAASEVRLDIDDSARQAAEIDPSLVIDGQTPRLLDEWQEYPRLWNHVRRAVDDRPSPGQFILTGSATPADSGDRHTGAGRFSFLRMRPMSLYESGDSTGDVSLAALMRGEMPRAAEAECGIAQIAERIVVGGWPATLDLDVGRAARANHDYLEQVSRVDVRHVAGPRRDPQRVQRLLAALARNVATEAPDARLADDAGDGNQPLNRHTVRDYLDALERLMLVEDQPAWAPHLRSRRRVRRSAKRHFVDPSLAAAALRAEPARLLEDLGLLGRLFESLVVRDLRVLSQAIDGGVRHYRDDAGIEVDAIIELADGRWAAFEVKLGQGQIEQGATTLRRFCESVDTDRSGSPAGLTVICPGGYAYQRVDGVNVVPLTALGP</sequence>
<protein>
    <submittedName>
        <fullName evidence="3">ATP-binding protein</fullName>
    </submittedName>
</protein>
<accession>A0A411YI35</accession>
<feature type="domain" description="DUF4143" evidence="2">
    <location>
        <begin position="210"/>
        <end position="373"/>
    </location>
</feature>
<keyword evidence="4" id="KW-1185">Reference proteome</keyword>
<dbReference type="OrthoDB" id="128089at2"/>
<dbReference type="InterPro" id="IPR025420">
    <property type="entry name" value="DUF4143"/>
</dbReference>
<proteinExistence type="predicted"/>
<dbReference type="InterPro" id="IPR027417">
    <property type="entry name" value="P-loop_NTPase"/>
</dbReference>
<dbReference type="Proteomes" id="UP000291469">
    <property type="component" value="Chromosome"/>
</dbReference>
<dbReference type="SUPFAM" id="SSF52540">
    <property type="entry name" value="P-loop containing nucleoside triphosphate hydrolases"/>
    <property type="match status" value="1"/>
</dbReference>
<dbReference type="KEGG" id="erz:ER308_15190"/>